<dbReference type="PANTHER" id="PTHR23150">
    <property type="entry name" value="SULFATASE MODIFYING FACTOR 1, 2"/>
    <property type="match status" value="1"/>
</dbReference>
<accession>A0A1H7JXP7</accession>
<reference evidence="6 7" key="1">
    <citation type="submission" date="2016-10" db="EMBL/GenBank/DDBJ databases">
        <authorList>
            <person name="de Groot N.N."/>
        </authorList>
    </citation>
    <scope>NUCLEOTIDE SEQUENCE [LARGE SCALE GENOMIC DNA]</scope>
    <source>
        <strain evidence="6 7">Nv1</strain>
    </source>
</reference>
<organism evidence="6 7">
    <name type="scientific">Nitrosovibrio tenuis</name>
    <dbReference type="NCBI Taxonomy" id="1233"/>
    <lineage>
        <taxon>Bacteria</taxon>
        <taxon>Pseudomonadati</taxon>
        <taxon>Pseudomonadota</taxon>
        <taxon>Betaproteobacteria</taxon>
        <taxon>Nitrosomonadales</taxon>
        <taxon>Nitrosomonadaceae</taxon>
        <taxon>Nitrosovibrio</taxon>
    </lineage>
</organism>
<dbReference type="Gene3D" id="3.40.50.150">
    <property type="entry name" value="Vaccinia Virus protein VP39"/>
    <property type="match status" value="1"/>
</dbReference>
<sequence>MNLNDARKIIMPAHSASEDSTLHALPKRVFPRTPDLSGSNVEAKREEIRRYFHATLDRYEQLFETLQGEEAYFKKPISLRHPLIFYLGHTSTFFTNKLMLAGLIKERINPKMESMFAVGVDEMSWDDLNTTHYDWPSVDEVRAYRLKIRNTVDRIISEVPLSLPIGWDSPWWTIIMGIEHERIHLETSSVLIRQHTLEHVSAHPAWRPCGKSGQAPQNQLIHVAEGTVYLGKNKTDRTYGWDNEYGSHVAEVAAFQASKYLVSNQEFLAFIDANGYGTESFWEEEGRAWRCHTRAEYPTFWIRQGAEWRLRLMTEEIPMPWDWPAEVNYHEAKAFCNWKAATSGQSFRLPTEDEWYRLYDVAGLSDVPHTEQAAGNIHFDYFASSCPVNEFPQGEFYDVVGNVWQWTETPIYPFEGFDIHTHYDDFTTPTFDGRHNLIKGGSWISCGNESLKSARYAFRRHFFQHAGFRYVVGDTAVVQHDSHYETDKLLSEYAEFHYGDRYFDVPNFPKSLAELAIAAMGGKPCRKALDLGCASGRATFELARRFDEVTGIDFSARFIGQGVQLAGTGVLRYTLTDEGDLVVYRERTLTGLGLDAVRHKVAFYQGDACNLKPLFTGYDLILAANLIDRLYDPAKLLTSIHERLNLGGILLLASPYTWLEEHTKREAWIGGFKRDGESFGTLDGLNEVLGDRFKLIQGPKEVPFVIRETRRKFQHTLSEVTIWERVA</sequence>
<dbReference type="PANTHER" id="PTHR23150:SF26">
    <property type="entry name" value="GENERIC METHYLTRANSFERASE"/>
    <property type="match status" value="1"/>
</dbReference>
<protein>
    <submittedName>
        <fullName evidence="6">5-histidylcysteine sulfoxide synthase/putative 4-mercaptohistidine N1-methyltranferase</fullName>
    </submittedName>
</protein>
<dbReference type="SUPFAM" id="SSF56436">
    <property type="entry name" value="C-type lectin-like"/>
    <property type="match status" value="1"/>
</dbReference>
<dbReference type="NCBIfam" id="TIGR04344">
    <property type="entry name" value="ovoA_Nterm"/>
    <property type="match status" value="1"/>
</dbReference>
<dbReference type="AlphaFoldDB" id="A0A1H7JXP7"/>
<evidence type="ECO:0000313" key="7">
    <source>
        <dbReference type="Proteomes" id="UP000198620"/>
    </source>
</evidence>
<dbReference type="Pfam" id="PF13489">
    <property type="entry name" value="Methyltransf_23"/>
    <property type="match status" value="1"/>
</dbReference>
<dbReference type="OrthoDB" id="9768004at2"/>
<proteinExistence type="predicted"/>
<dbReference type="SUPFAM" id="SSF53335">
    <property type="entry name" value="S-adenosyl-L-methionine-dependent methyltransferases"/>
    <property type="match status" value="1"/>
</dbReference>
<keyword evidence="2" id="KW-0408">Iron</keyword>
<dbReference type="InterPro" id="IPR024775">
    <property type="entry name" value="DinB-like"/>
</dbReference>
<evidence type="ECO:0000313" key="6">
    <source>
        <dbReference type="EMBL" id="SEK78547.1"/>
    </source>
</evidence>
<dbReference type="Pfam" id="PF12867">
    <property type="entry name" value="DinB_2"/>
    <property type="match status" value="1"/>
</dbReference>
<evidence type="ECO:0000259" key="4">
    <source>
        <dbReference type="Pfam" id="PF03781"/>
    </source>
</evidence>
<dbReference type="InterPro" id="IPR016187">
    <property type="entry name" value="CTDL_fold"/>
</dbReference>
<comment type="pathway">
    <text evidence="3">Amino-acid biosynthesis; ergothioneine biosynthesis.</text>
</comment>
<keyword evidence="1" id="KW-0560">Oxidoreductase</keyword>
<evidence type="ECO:0000256" key="2">
    <source>
        <dbReference type="ARBA" id="ARBA00023004"/>
    </source>
</evidence>
<dbReference type="NCBIfam" id="TIGR04345">
    <property type="entry name" value="ovoA_Cterm"/>
    <property type="match status" value="1"/>
</dbReference>
<evidence type="ECO:0000256" key="1">
    <source>
        <dbReference type="ARBA" id="ARBA00023002"/>
    </source>
</evidence>
<dbReference type="STRING" id="1233.SAMN05216387_10316"/>
<dbReference type="InterPro" id="IPR051043">
    <property type="entry name" value="Sulfatase_Mod_Factor_Kinase"/>
</dbReference>
<dbReference type="InterPro" id="IPR027625">
    <property type="entry name" value="OvoA_Cterm"/>
</dbReference>
<dbReference type="Gene3D" id="3.90.1580.10">
    <property type="entry name" value="paralog of FGE (formylglycine-generating enzyme)"/>
    <property type="match status" value="1"/>
</dbReference>
<dbReference type="EMBL" id="FOBH01000003">
    <property type="protein sequence ID" value="SEK78547.1"/>
    <property type="molecule type" value="Genomic_DNA"/>
</dbReference>
<name>A0A1H7JXP7_9PROT</name>
<dbReference type="InterPro" id="IPR029063">
    <property type="entry name" value="SAM-dependent_MTases_sf"/>
</dbReference>
<dbReference type="CDD" id="cd02440">
    <property type="entry name" value="AdoMet_MTases"/>
    <property type="match status" value="1"/>
</dbReference>
<dbReference type="Pfam" id="PF03781">
    <property type="entry name" value="FGE-sulfatase"/>
    <property type="match status" value="1"/>
</dbReference>
<dbReference type="InterPro" id="IPR005532">
    <property type="entry name" value="SUMF_dom"/>
</dbReference>
<keyword evidence="7" id="KW-1185">Reference proteome</keyword>
<evidence type="ECO:0000259" key="5">
    <source>
        <dbReference type="Pfam" id="PF12867"/>
    </source>
</evidence>
<dbReference type="FunFam" id="3.90.1580.10:FF:000006">
    <property type="entry name" value="Generic methyltransferase, putative"/>
    <property type="match status" value="1"/>
</dbReference>
<dbReference type="GO" id="GO:0120147">
    <property type="term" value="F:formylglycine-generating oxidase activity"/>
    <property type="evidence" value="ECO:0007669"/>
    <property type="project" value="TreeGrafter"/>
</dbReference>
<feature type="domain" description="Sulfatase-modifying factor enzyme-like" evidence="4">
    <location>
        <begin position="218"/>
        <end position="471"/>
    </location>
</feature>
<feature type="domain" description="DinB-like" evidence="5">
    <location>
        <begin position="52"/>
        <end position="187"/>
    </location>
</feature>
<gene>
    <name evidence="6" type="ORF">SAMN05216387_10316</name>
</gene>
<dbReference type="Proteomes" id="UP000198620">
    <property type="component" value="Unassembled WGS sequence"/>
</dbReference>
<dbReference type="InterPro" id="IPR027577">
    <property type="entry name" value="OvoA_Nterm"/>
</dbReference>
<evidence type="ECO:0000256" key="3">
    <source>
        <dbReference type="ARBA" id="ARBA00037882"/>
    </source>
</evidence>
<dbReference type="InterPro" id="IPR042095">
    <property type="entry name" value="SUMF_sf"/>
</dbReference>